<gene>
    <name evidence="1" type="ORF">SAMN02927914_05981</name>
</gene>
<dbReference type="FunFam" id="3.40.50.150:FF:000554">
    <property type="entry name" value="Cation-transporting ATPase"/>
    <property type="match status" value="1"/>
</dbReference>
<dbReference type="Gene3D" id="3.40.50.150">
    <property type="entry name" value="Vaccinia Virus protein VP39"/>
    <property type="match status" value="1"/>
</dbReference>
<dbReference type="Proteomes" id="UP000198588">
    <property type="component" value="Unassembled WGS sequence"/>
</dbReference>
<dbReference type="PANTHER" id="PTHR43832:SF1">
    <property type="entry name" value="S-ADENOSYL-L-METHIONINE-DEPENDENT METHYLTRANSFERASES SUPERFAMILY PROTEIN"/>
    <property type="match status" value="1"/>
</dbReference>
<dbReference type="AlphaFoldDB" id="A0A1G5ZT25"/>
<accession>A0A1G5ZT25</accession>
<evidence type="ECO:0000313" key="2">
    <source>
        <dbReference type="Proteomes" id="UP000198588"/>
    </source>
</evidence>
<dbReference type="SUPFAM" id="SSF53335">
    <property type="entry name" value="S-adenosyl-L-methionine-dependent methyltransferases"/>
    <property type="match status" value="1"/>
</dbReference>
<dbReference type="STRING" id="1165689.SAMN02927914_05981"/>
<protein>
    <submittedName>
        <fullName evidence="1">Cyclopropane-fatty-acyl-phospholipid synthase</fullName>
    </submittedName>
</protein>
<dbReference type="InterPro" id="IPR029063">
    <property type="entry name" value="SAM-dependent_MTases_sf"/>
</dbReference>
<dbReference type="PANTHER" id="PTHR43832">
    <property type="match status" value="1"/>
</dbReference>
<evidence type="ECO:0000313" key="1">
    <source>
        <dbReference type="EMBL" id="SDA97805.1"/>
    </source>
</evidence>
<sequence>MNVSLIGSAIRAVERAPLPDSATRYAIDVLVGRTRRRLATAPLVDEMRFARNMASHAIAEHTSAANEQHYELPPDFFALTLGPRRKYSCCLYDTGGETLAEAEAAALAQTVEHAALQDGQSILELGCGWGSLTLFMAERFPSARIVAVSNSSPQRLHIRSEAAARGLRNIEVITADINEFVPDASFDRVVSVEMFEHMSNWRELLARVRTWLEPEGRLFVHVFSHRHSPYRFDHRSDADWIAQHFFTGGIMPSHGLMAHFADCFSIEREWRWSGRHYARTARHWLERFDANREKIDRILGKVYGGDAGLWRRRWRLFYLATEGLFGHAGGEEWGVSHYLLRPAR</sequence>
<name>A0A1G5ZT25_9HYPH</name>
<organism evidence="1 2">
    <name type="scientific">Mesorhizobium qingshengii</name>
    <dbReference type="NCBI Taxonomy" id="1165689"/>
    <lineage>
        <taxon>Bacteria</taxon>
        <taxon>Pseudomonadati</taxon>
        <taxon>Pseudomonadota</taxon>
        <taxon>Alphaproteobacteria</taxon>
        <taxon>Hyphomicrobiales</taxon>
        <taxon>Phyllobacteriaceae</taxon>
        <taxon>Mesorhizobium</taxon>
    </lineage>
</organism>
<dbReference type="Pfam" id="PF02353">
    <property type="entry name" value="CMAS"/>
    <property type="match status" value="1"/>
</dbReference>
<proteinExistence type="predicted"/>
<dbReference type="EMBL" id="FMXM01000027">
    <property type="protein sequence ID" value="SDA97805.1"/>
    <property type="molecule type" value="Genomic_DNA"/>
</dbReference>
<dbReference type="CDD" id="cd02440">
    <property type="entry name" value="AdoMet_MTases"/>
    <property type="match status" value="1"/>
</dbReference>
<reference evidence="1 2" key="1">
    <citation type="submission" date="2016-10" db="EMBL/GenBank/DDBJ databases">
        <authorList>
            <person name="de Groot N.N."/>
        </authorList>
    </citation>
    <scope>NUCLEOTIDE SEQUENCE [LARGE SCALE GENOMIC DNA]</scope>
    <source>
        <strain evidence="1 2">CGMCC 1.12097</strain>
    </source>
</reference>